<proteinExistence type="predicted"/>
<name>A0ABV6DV41_9BACL</name>
<feature type="domain" description="DnaJ homologue subfamily C member 28 conserved" evidence="2">
    <location>
        <begin position="50"/>
        <end position="108"/>
    </location>
</feature>
<dbReference type="Proteomes" id="UP001589776">
    <property type="component" value="Unassembled WGS sequence"/>
</dbReference>
<dbReference type="EMBL" id="JBHLWN010000121">
    <property type="protein sequence ID" value="MFC0216512.1"/>
    <property type="molecule type" value="Genomic_DNA"/>
</dbReference>
<evidence type="ECO:0000259" key="2">
    <source>
        <dbReference type="Pfam" id="PF09350"/>
    </source>
</evidence>
<reference evidence="3 4" key="1">
    <citation type="submission" date="2024-09" db="EMBL/GenBank/DDBJ databases">
        <authorList>
            <person name="Sun Q."/>
            <person name="Mori K."/>
        </authorList>
    </citation>
    <scope>NUCLEOTIDE SEQUENCE [LARGE SCALE GENOMIC DNA]</scope>
    <source>
        <strain evidence="3 4">CCM 7759</strain>
    </source>
</reference>
<gene>
    <name evidence="3" type="ORF">ACFFK0_29365</name>
</gene>
<keyword evidence="4" id="KW-1185">Reference proteome</keyword>
<evidence type="ECO:0000313" key="3">
    <source>
        <dbReference type="EMBL" id="MFC0216512.1"/>
    </source>
</evidence>
<sequence>MPEPPQSPNLRRRGAAGPRSSFERPAVPLPADVLEDRDAADAADRRVQQWVDEAYEECVRRGGFDNLPGWGKPLVVPTGDPLESMMKNAGVQPPWLLLRSETQKLLERAVDMAERTPADAPNEELDELIGYINKLIGQMNEEAPSINFHRSRVTRQTLAAHYEKWK</sequence>
<accession>A0ABV6DV41</accession>
<dbReference type="RefSeq" id="WP_377474770.1">
    <property type="nucleotide sequence ID" value="NZ_JBHLWN010000121.1"/>
</dbReference>
<dbReference type="Pfam" id="PF09350">
    <property type="entry name" value="DJC28_CD"/>
    <property type="match status" value="1"/>
</dbReference>
<comment type="caution">
    <text evidence="3">The sequence shown here is derived from an EMBL/GenBank/DDBJ whole genome shotgun (WGS) entry which is preliminary data.</text>
</comment>
<protein>
    <submittedName>
        <fullName evidence="3">DUF1992 domain-containing protein</fullName>
    </submittedName>
</protein>
<evidence type="ECO:0000256" key="1">
    <source>
        <dbReference type="SAM" id="MobiDB-lite"/>
    </source>
</evidence>
<dbReference type="InterPro" id="IPR018961">
    <property type="entry name" value="DnaJ_homolog_subfam-C_membr-28"/>
</dbReference>
<feature type="region of interest" description="Disordered" evidence="1">
    <location>
        <begin position="1"/>
        <end position="36"/>
    </location>
</feature>
<evidence type="ECO:0000313" key="4">
    <source>
        <dbReference type="Proteomes" id="UP001589776"/>
    </source>
</evidence>
<organism evidence="3 4">
    <name type="scientific">Paenibacillus chartarius</name>
    <dbReference type="NCBI Taxonomy" id="747481"/>
    <lineage>
        <taxon>Bacteria</taxon>
        <taxon>Bacillati</taxon>
        <taxon>Bacillota</taxon>
        <taxon>Bacilli</taxon>
        <taxon>Bacillales</taxon>
        <taxon>Paenibacillaceae</taxon>
        <taxon>Paenibacillus</taxon>
    </lineage>
</organism>